<proteinExistence type="predicted"/>
<reference evidence="2" key="3">
    <citation type="submission" date="2025-09" db="UniProtKB">
        <authorList>
            <consortium name="Ensembl"/>
        </authorList>
    </citation>
    <scope>IDENTIFICATION</scope>
</reference>
<feature type="domain" description="PH" evidence="1">
    <location>
        <begin position="78"/>
        <end position="177"/>
    </location>
</feature>
<evidence type="ECO:0000313" key="2">
    <source>
        <dbReference type="Ensembl" id="ENSECRP00000031152.1"/>
    </source>
</evidence>
<dbReference type="PANTHER" id="PTHR12752:SF7">
    <property type="entry name" value="PLECKSTRIN HOMOLOGY DOMAIN-CONTAINING FAMILY A MEMBER 4"/>
    <property type="match status" value="1"/>
</dbReference>
<dbReference type="SUPFAM" id="SSF50729">
    <property type="entry name" value="PH domain-like"/>
    <property type="match status" value="1"/>
</dbReference>
<keyword evidence="3" id="KW-1185">Reference proteome</keyword>
<name>A0A8C4TG23_ERPCA</name>
<reference evidence="2" key="2">
    <citation type="submission" date="2025-08" db="UniProtKB">
        <authorList>
            <consortium name="Ensembl"/>
        </authorList>
    </citation>
    <scope>IDENTIFICATION</scope>
</reference>
<dbReference type="InterPro" id="IPR011993">
    <property type="entry name" value="PH-like_dom_sf"/>
</dbReference>
<dbReference type="SMART" id="SM00233">
    <property type="entry name" value="PH"/>
    <property type="match status" value="1"/>
</dbReference>
<protein>
    <submittedName>
        <fullName evidence="2">Pleckstrin homology domain-containing family A member 7-like</fullName>
    </submittedName>
</protein>
<dbReference type="AlphaFoldDB" id="A0A8C4TG23"/>
<reference evidence="2" key="1">
    <citation type="submission" date="2021-06" db="EMBL/GenBank/DDBJ databases">
        <authorList>
            <consortium name="Wellcome Sanger Institute Data Sharing"/>
        </authorList>
    </citation>
    <scope>NUCLEOTIDE SEQUENCE [LARGE SCALE GENOMIC DNA]</scope>
</reference>
<dbReference type="Gene3D" id="2.30.29.30">
    <property type="entry name" value="Pleckstrin-homology domain (PH domain)/Phosphotyrosine-binding domain (PTB)"/>
    <property type="match status" value="1"/>
</dbReference>
<organism evidence="2 3">
    <name type="scientific">Erpetoichthys calabaricus</name>
    <name type="common">Rope fish</name>
    <name type="synonym">Calamoichthys calabaricus</name>
    <dbReference type="NCBI Taxonomy" id="27687"/>
    <lineage>
        <taxon>Eukaryota</taxon>
        <taxon>Metazoa</taxon>
        <taxon>Chordata</taxon>
        <taxon>Craniata</taxon>
        <taxon>Vertebrata</taxon>
        <taxon>Euteleostomi</taxon>
        <taxon>Actinopterygii</taxon>
        <taxon>Polypteriformes</taxon>
        <taxon>Polypteridae</taxon>
        <taxon>Erpetoichthys</taxon>
    </lineage>
</organism>
<sequence>MPDELSNCSLNMSFKLCRMAETERPGSAMSQASSTGTISSVTLGSKVSFKLIFFKVTDSKVHNFGKRKFSVRRDPNCPVVIRGWLFKQDSAKLKLWKRRWFVLSDYCLFYYRDSREETILGSIPLPSYSIQFNFNDHSKSFPQRQRIRINKKETYFFSAETQEDMAGWVRALKLSANLDKEQTSLTK</sequence>
<dbReference type="PROSITE" id="PS50003">
    <property type="entry name" value="PH_DOMAIN"/>
    <property type="match status" value="1"/>
</dbReference>
<dbReference type="Ensembl" id="ENSECRT00000031811.1">
    <property type="protein sequence ID" value="ENSECRP00000031152.1"/>
    <property type="gene ID" value="ENSECRG00000021113.1"/>
</dbReference>
<dbReference type="PANTHER" id="PTHR12752">
    <property type="entry name" value="PHOSPHOINOSITOL 3-PHOSPHATE-BINDING PROTEIN"/>
    <property type="match status" value="1"/>
</dbReference>
<dbReference type="InterPro" id="IPR001849">
    <property type="entry name" value="PH_domain"/>
</dbReference>
<dbReference type="Proteomes" id="UP000694620">
    <property type="component" value="Chromosome 11"/>
</dbReference>
<evidence type="ECO:0000259" key="1">
    <source>
        <dbReference type="PROSITE" id="PS50003"/>
    </source>
</evidence>
<evidence type="ECO:0000313" key="3">
    <source>
        <dbReference type="Proteomes" id="UP000694620"/>
    </source>
</evidence>
<dbReference type="Pfam" id="PF00169">
    <property type="entry name" value="PH"/>
    <property type="match status" value="1"/>
</dbReference>
<dbReference type="GeneTree" id="ENSGT00940000161121"/>
<accession>A0A8C4TG23</accession>
<gene>
    <name evidence="2" type="primary">LOC114660049</name>
</gene>